<evidence type="ECO:0000313" key="1">
    <source>
        <dbReference type="EMBL" id="EHL30904.1"/>
    </source>
</evidence>
<name>G9EP69_9GAMM</name>
<reference evidence="1 2" key="1">
    <citation type="journal article" date="2011" name="BMC Genomics">
        <title>Insight into cross-talk between intra-amoebal pathogens.</title>
        <authorList>
            <person name="Gimenez G."/>
            <person name="Bertelli C."/>
            <person name="Moliner C."/>
            <person name="Robert C."/>
            <person name="Raoult D."/>
            <person name="Fournier P.E."/>
            <person name="Greub G."/>
        </authorList>
    </citation>
    <scope>NUCLEOTIDE SEQUENCE [LARGE SCALE GENOMIC DNA]</scope>
    <source>
        <strain evidence="1 2">LLAP12</strain>
    </source>
</reference>
<protein>
    <recommendedName>
        <fullName evidence="3">Endonuclease/exonuclease/phosphatase domain-containing protein</fullName>
    </recommendedName>
</protein>
<dbReference type="RefSeq" id="WP_006870974.1">
    <property type="nucleotide sequence ID" value="NZ_JH413822.1"/>
</dbReference>
<proteinExistence type="predicted"/>
<evidence type="ECO:0008006" key="3">
    <source>
        <dbReference type="Google" id="ProtNLM"/>
    </source>
</evidence>
<dbReference type="STRING" id="658187.LDG_7051"/>
<dbReference type="OrthoDB" id="5632120at2"/>
<gene>
    <name evidence="1" type="ORF">LDG_7051</name>
</gene>
<dbReference type="InParanoid" id="G9EP69"/>
<organism evidence="1 2">
    <name type="scientific">Legionella drancourtii LLAP12</name>
    <dbReference type="NCBI Taxonomy" id="658187"/>
    <lineage>
        <taxon>Bacteria</taxon>
        <taxon>Pseudomonadati</taxon>
        <taxon>Pseudomonadota</taxon>
        <taxon>Gammaproteobacteria</taxon>
        <taxon>Legionellales</taxon>
        <taxon>Legionellaceae</taxon>
        <taxon>Legionella</taxon>
    </lineage>
</organism>
<dbReference type="AlphaFoldDB" id="G9EP69"/>
<accession>G9EP69</accession>
<keyword evidence="2" id="KW-1185">Reference proteome</keyword>
<evidence type="ECO:0000313" key="2">
    <source>
        <dbReference type="Proteomes" id="UP000002770"/>
    </source>
</evidence>
<dbReference type="EMBL" id="JH413822">
    <property type="protein sequence ID" value="EHL30904.1"/>
    <property type="molecule type" value="Genomic_DNA"/>
</dbReference>
<sequence length="397" mass="46070">MNRNNANTFRLGLVLNGISDHFPIQVTAKFSNNQSYSIISWNLLADIHLYNDFKDISESHLFEKTISKLPEDNIYFNKRANNLFYFFSEISQYLYGKCVKNTIIISRRLLDDFVSLDHQFSKLCLSTNQVIAKEKRQQIEKSRKLIIEFIKDTMHPYAHEFQSAIKHCIDFIHQIQSPNGVLRWKSRFKLIKHNKSLIQQIIQADFICLQECTNPDDIYNLLIAHGKSTKMLVYTINKNTNDHCVLVYDDTQFKLVGEPIYYALDDKKPCIFARFENVITNHKVIIASIHHPGGNHDYVNELFTQIKQLKIGDFSKVDYMIIGDYNHTKDFFKQHGLKYPIYYPSEGTMAGKDFGNVNHAIDAAITNLDEKSIEITVIKGLPVSHLIHCPVNVIFRL</sequence>
<dbReference type="InterPro" id="IPR036691">
    <property type="entry name" value="Endo/exonu/phosph_ase_sf"/>
</dbReference>
<dbReference type="HOGENOM" id="CLU_694071_0_0_6"/>
<dbReference type="Gene3D" id="3.60.10.10">
    <property type="entry name" value="Endonuclease/exonuclease/phosphatase"/>
    <property type="match status" value="1"/>
</dbReference>
<dbReference type="SUPFAM" id="SSF56219">
    <property type="entry name" value="DNase I-like"/>
    <property type="match status" value="1"/>
</dbReference>
<dbReference type="Proteomes" id="UP000002770">
    <property type="component" value="Unassembled WGS sequence"/>
</dbReference>